<protein>
    <submittedName>
        <fullName evidence="4">Uncharacterized protein</fullName>
    </submittedName>
</protein>
<dbReference type="Proteomes" id="UP000663823">
    <property type="component" value="Unassembled WGS sequence"/>
</dbReference>
<gene>
    <name evidence="5" type="ORF">FNK824_LOCUS17705</name>
    <name evidence="4" type="ORF">OTI717_LOCUS3811</name>
    <name evidence="2" type="ORF">RFH988_LOCUS22431</name>
    <name evidence="3" type="ORF">SEV965_LOCUS28307</name>
</gene>
<reference evidence="4" key="1">
    <citation type="submission" date="2021-02" db="EMBL/GenBank/DDBJ databases">
        <authorList>
            <person name="Nowell W R."/>
        </authorList>
    </citation>
    <scope>NUCLEOTIDE SEQUENCE</scope>
</reference>
<dbReference type="Proteomes" id="UP000663889">
    <property type="component" value="Unassembled WGS sequence"/>
</dbReference>
<dbReference type="EMBL" id="CAJNOO010001490">
    <property type="protein sequence ID" value="CAF1160938.1"/>
    <property type="molecule type" value="Genomic_DNA"/>
</dbReference>
<dbReference type="EMBL" id="CAJNOU010002672">
    <property type="protein sequence ID" value="CAF1340304.1"/>
    <property type="molecule type" value="Genomic_DNA"/>
</dbReference>
<dbReference type="Proteomes" id="UP000663874">
    <property type="component" value="Unassembled WGS sequence"/>
</dbReference>
<keyword evidence="1" id="KW-0812">Transmembrane</keyword>
<keyword evidence="1" id="KW-0472">Membrane</keyword>
<sequence length="164" mass="19039">MDVFFNTIILRSFFLIEQKLSEFFSLFVLINMLIMNNKQISFNTNSTLLSINGKTSYDELNKLHDIANQTEHELQTAIDSNIERNEQLNILLDRSDLLLHKNQVFGFGVMDYRKDIERKQSINKLKYIAIGILLLIVIVLIVVLNIILNHTNNLSDRSTNIILE</sequence>
<comment type="caution">
    <text evidence="4">The sequence shown here is derived from an EMBL/GenBank/DDBJ whole genome shotgun (WGS) entry which is preliminary data.</text>
</comment>
<dbReference type="SUPFAM" id="SSF58038">
    <property type="entry name" value="SNARE fusion complex"/>
    <property type="match status" value="1"/>
</dbReference>
<dbReference type="EMBL" id="CAJOBE010002846">
    <property type="protein sequence ID" value="CAF3847030.1"/>
    <property type="molecule type" value="Genomic_DNA"/>
</dbReference>
<evidence type="ECO:0000313" key="4">
    <source>
        <dbReference type="EMBL" id="CAF3541159.1"/>
    </source>
</evidence>
<proteinExistence type="predicted"/>
<feature type="transmembrane region" description="Helical" evidence="1">
    <location>
        <begin position="127"/>
        <end position="148"/>
    </location>
</feature>
<dbReference type="EMBL" id="CAJOAX010000215">
    <property type="protein sequence ID" value="CAF3541159.1"/>
    <property type="molecule type" value="Genomic_DNA"/>
</dbReference>
<dbReference type="AlphaFoldDB" id="A0A818JFM4"/>
<evidence type="ECO:0000256" key="1">
    <source>
        <dbReference type="SAM" id="Phobius"/>
    </source>
</evidence>
<keyword evidence="1" id="KW-1133">Transmembrane helix</keyword>
<dbReference type="Gene3D" id="1.20.5.110">
    <property type="match status" value="1"/>
</dbReference>
<dbReference type="Proteomes" id="UP000663882">
    <property type="component" value="Unassembled WGS sequence"/>
</dbReference>
<accession>A0A818JFM4</accession>
<evidence type="ECO:0000313" key="6">
    <source>
        <dbReference type="Proteomes" id="UP000663823"/>
    </source>
</evidence>
<evidence type="ECO:0000313" key="5">
    <source>
        <dbReference type="EMBL" id="CAF3847030.1"/>
    </source>
</evidence>
<name>A0A818JFM4_9BILA</name>
<dbReference type="OrthoDB" id="10049433at2759"/>
<evidence type="ECO:0000313" key="3">
    <source>
        <dbReference type="EMBL" id="CAF1340304.1"/>
    </source>
</evidence>
<evidence type="ECO:0000313" key="2">
    <source>
        <dbReference type="EMBL" id="CAF1160938.1"/>
    </source>
</evidence>
<organism evidence="4 6">
    <name type="scientific">Rotaria sordida</name>
    <dbReference type="NCBI Taxonomy" id="392033"/>
    <lineage>
        <taxon>Eukaryota</taxon>
        <taxon>Metazoa</taxon>
        <taxon>Spiralia</taxon>
        <taxon>Gnathifera</taxon>
        <taxon>Rotifera</taxon>
        <taxon>Eurotatoria</taxon>
        <taxon>Bdelloidea</taxon>
        <taxon>Philodinida</taxon>
        <taxon>Philodinidae</taxon>
        <taxon>Rotaria</taxon>
    </lineage>
</organism>